<gene>
    <name evidence="1" type="ORF">GCM10023257_18150</name>
</gene>
<sequence>MKAADFFRIEQDPAWDMNGDPWSSWHDVLDTELVEQVKRGNQDGITDLDAAQGIARLAHQELLHYGTDQNQCKLGDDEIAEVLSALRAVLRRLGIEFRPPFHDFTGFHGYWSKHDMGYSWAARRGYLSELFGPLWEQLDSLEDAQSASVGYCGVDGQMQNIIFASTGYKPEMVMRDAINNVIEIVEHGDSCLVYDRPLTDAGLTWGDIVTWWRDKRGLASADDRAVGHDLYRRLRASMRDNGQENPAEVLLFNTYCERYRGEEGMKRPALLPQVYLHYDPLTRKQRQQLRKGDRLKRERMDFLLMWPGRARVVIEVDGKQHYTEGKTASPRLYAEMVAGTGRCDSRAMRCTGSVATS</sequence>
<organism evidence="1 2">
    <name type="scientific">Streptomyces hyderabadensis</name>
    <dbReference type="NCBI Taxonomy" id="598549"/>
    <lineage>
        <taxon>Bacteria</taxon>
        <taxon>Bacillati</taxon>
        <taxon>Actinomycetota</taxon>
        <taxon>Actinomycetes</taxon>
        <taxon>Kitasatosporales</taxon>
        <taxon>Streptomycetaceae</taxon>
        <taxon>Streptomyces</taxon>
    </lineage>
</organism>
<keyword evidence="2" id="KW-1185">Reference proteome</keyword>
<proteinExistence type="predicted"/>
<name>A0ABP9HX95_9ACTN</name>
<accession>A0ABP9HX95</accession>
<dbReference type="EMBL" id="BAABIV010000006">
    <property type="protein sequence ID" value="GAA4980280.1"/>
    <property type="molecule type" value="Genomic_DNA"/>
</dbReference>
<protein>
    <recommendedName>
        <fullName evidence="3">AbiJ-NTD3 domain-containing protein</fullName>
    </recommendedName>
</protein>
<reference evidence="2" key="1">
    <citation type="journal article" date="2019" name="Int. J. Syst. Evol. Microbiol.">
        <title>The Global Catalogue of Microorganisms (GCM) 10K type strain sequencing project: providing services to taxonomists for standard genome sequencing and annotation.</title>
        <authorList>
            <consortium name="The Broad Institute Genomics Platform"/>
            <consortium name="The Broad Institute Genome Sequencing Center for Infectious Disease"/>
            <person name="Wu L."/>
            <person name="Ma J."/>
        </authorList>
    </citation>
    <scope>NUCLEOTIDE SEQUENCE [LARGE SCALE GENOMIC DNA]</scope>
    <source>
        <strain evidence="2">JCM 17657</strain>
    </source>
</reference>
<evidence type="ECO:0008006" key="3">
    <source>
        <dbReference type="Google" id="ProtNLM"/>
    </source>
</evidence>
<comment type="caution">
    <text evidence="1">The sequence shown here is derived from an EMBL/GenBank/DDBJ whole genome shotgun (WGS) entry which is preliminary data.</text>
</comment>
<evidence type="ECO:0000313" key="2">
    <source>
        <dbReference type="Proteomes" id="UP001500610"/>
    </source>
</evidence>
<evidence type="ECO:0000313" key="1">
    <source>
        <dbReference type="EMBL" id="GAA4980280.1"/>
    </source>
</evidence>
<dbReference type="Proteomes" id="UP001500610">
    <property type="component" value="Unassembled WGS sequence"/>
</dbReference>